<gene>
    <name evidence="1" type="ORF">SAMN05660226_01265</name>
</gene>
<protein>
    <recommendedName>
        <fullName evidence="3">WD40-like Beta Propeller Repeat</fullName>
    </recommendedName>
</protein>
<name>A0A1T5B1Z9_9SPHI</name>
<sequence>MRQIIYVCYALVVCSLLTNHTNGQERGAFGEREAKGSLSYDEIKEASGLVASVRNPGNFWTHNDSGDHARIFLINDSAQLKKTCYLKGVVARDWEDIGIMRRHGTNYIIVGDIGDNKAQYPYVAVHIFEEPKVTVRSPVVDTIPPTGICSIILKYEDGPRDAESLFFDPQDERLYIISKRELSVGVYYTDLPSGPVDTLVLKKAGNLPLAFATSAAISADGQELLVKNLVAVFYWKRKPGETIPDMLKRPAVTLPYIPEPQGEAIAFSREGDGYYTLSERPLGMAAILYFYKRL</sequence>
<evidence type="ECO:0000313" key="1">
    <source>
        <dbReference type="EMBL" id="SKB41119.1"/>
    </source>
</evidence>
<proteinExistence type="predicted"/>
<dbReference type="OrthoDB" id="9798438at2"/>
<reference evidence="1 2" key="1">
    <citation type="submission" date="2017-02" db="EMBL/GenBank/DDBJ databases">
        <authorList>
            <person name="Peterson S.W."/>
        </authorList>
    </citation>
    <scope>NUCLEOTIDE SEQUENCE [LARGE SCALE GENOMIC DNA]</scope>
    <source>
        <strain evidence="1 2">DSM 22899</strain>
    </source>
</reference>
<accession>A0A1T5B1Z9</accession>
<dbReference type="SUPFAM" id="SSF50956">
    <property type="entry name" value="Thermostable phytase (3-phytase)"/>
    <property type="match status" value="1"/>
</dbReference>
<dbReference type="AlphaFoldDB" id="A0A1T5B1Z9"/>
<keyword evidence="2" id="KW-1185">Reference proteome</keyword>
<evidence type="ECO:0008006" key="3">
    <source>
        <dbReference type="Google" id="ProtNLM"/>
    </source>
</evidence>
<dbReference type="RefSeq" id="WP_079715931.1">
    <property type="nucleotide sequence ID" value="NZ_FUYS01000002.1"/>
</dbReference>
<evidence type="ECO:0000313" key="2">
    <source>
        <dbReference type="Proteomes" id="UP000190541"/>
    </source>
</evidence>
<organism evidence="1 2">
    <name type="scientific">Parapedobacter luteus</name>
    <dbReference type="NCBI Taxonomy" id="623280"/>
    <lineage>
        <taxon>Bacteria</taxon>
        <taxon>Pseudomonadati</taxon>
        <taxon>Bacteroidota</taxon>
        <taxon>Sphingobacteriia</taxon>
        <taxon>Sphingobacteriales</taxon>
        <taxon>Sphingobacteriaceae</taxon>
        <taxon>Parapedobacter</taxon>
    </lineage>
</organism>
<dbReference type="STRING" id="623280.SAMN05660226_01265"/>
<dbReference type="Proteomes" id="UP000190541">
    <property type="component" value="Unassembled WGS sequence"/>
</dbReference>
<dbReference type="EMBL" id="FUYS01000002">
    <property type="protein sequence ID" value="SKB41119.1"/>
    <property type="molecule type" value="Genomic_DNA"/>
</dbReference>